<dbReference type="InterPro" id="IPR027417">
    <property type="entry name" value="P-loop_NTPase"/>
</dbReference>
<comment type="caution">
    <text evidence="2">The sequence shown here is derived from an EMBL/GenBank/DDBJ whole genome shotgun (WGS) entry which is preliminary data.</text>
</comment>
<dbReference type="PANTHER" id="PTHR40072:SF1">
    <property type="entry name" value="MOLYBDOPTERIN-GUANINE DINUCLEOTIDE BIOSYNTHESIS ADAPTER PROTEIN"/>
    <property type="match status" value="1"/>
</dbReference>
<name>A0A2N7PL81_9BACT</name>
<dbReference type="GO" id="GO:0006777">
    <property type="term" value="P:Mo-molybdopterin cofactor biosynthetic process"/>
    <property type="evidence" value="ECO:0007669"/>
    <property type="project" value="InterPro"/>
</dbReference>
<dbReference type="PANTHER" id="PTHR40072">
    <property type="entry name" value="MOLYBDOPTERIN-GUANINE DINUCLEOTIDE BIOSYNTHESIS ADAPTER PROTEIN-RELATED"/>
    <property type="match status" value="1"/>
</dbReference>
<dbReference type="InterPro" id="IPR004435">
    <property type="entry name" value="MobB_dom"/>
</dbReference>
<evidence type="ECO:0000313" key="2">
    <source>
        <dbReference type="EMBL" id="PMP64383.1"/>
    </source>
</evidence>
<dbReference type="InterPro" id="IPR052539">
    <property type="entry name" value="MGD_biosynthesis_adapter"/>
</dbReference>
<dbReference type="Gene3D" id="3.40.50.300">
    <property type="entry name" value="P-loop containing nucleotide triphosphate hydrolases"/>
    <property type="match status" value="1"/>
</dbReference>
<proteinExistence type="predicted"/>
<organism evidence="2 3">
    <name type="scientific">Caldimicrobium thiodismutans</name>
    <dbReference type="NCBI Taxonomy" id="1653476"/>
    <lineage>
        <taxon>Bacteria</taxon>
        <taxon>Pseudomonadati</taxon>
        <taxon>Thermodesulfobacteriota</taxon>
        <taxon>Thermodesulfobacteria</taxon>
        <taxon>Thermodesulfobacteriales</taxon>
        <taxon>Thermodesulfobacteriaceae</taxon>
        <taxon>Caldimicrobium</taxon>
    </lineage>
</organism>
<dbReference type="SUPFAM" id="SSF52540">
    <property type="entry name" value="P-loop containing nucleoside triphosphate hydrolases"/>
    <property type="match status" value="1"/>
</dbReference>
<feature type="domain" description="Molybdopterin-guanine dinucleotide biosynthesis protein B (MobB)" evidence="1">
    <location>
        <begin position="4"/>
        <end position="125"/>
    </location>
</feature>
<dbReference type="Pfam" id="PF03205">
    <property type="entry name" value="MobB"/>
    <property type="match status" value="1"/>
</dbReference>
<dbReference type="GO" id="GO:0005525">
    <property type="term" value="F:GTP binding"/>
    <property type="evidence" value="ECO:0007669"/>
    <property type="project" value="InterPro"/>
</dbReference>
<reference evidence="2 3" key="1">
    <citation type="submission" date="2018-01" db="EMBL/GenBank/DDBJ databases">
        <title>Metagenomic assembled genomes from two thermal pools in the Uzon Caldera, Kamchatka, Russia.</title>
        <authorList>
            <person name="Wilkins L."/>
            <person name="Ettinger C."/>
        </authorList>
    </citation>
    <scope>NUCLEOTIDE SEQUENCE [LARGE SCALE GENOMIC DNA]</scope>
    <source>
        <strain evidence="2">ZAV-15</strain>
    </source>
</reference>
<dbReference type="NCBIfam" id="TIGR00176">
    <property type="entry name" value="mobB"/>
    <property type="match status" value="1"/>
</dbReference>
<protein>
    <submittedName>
        <fullName evidence="2">Molybdopterin-guanine dinucleotide biosynthesis protein B</fullName>
    </submittedName>
</protein>
<evidence type="ECO:0000313" key="3">
    <source>
        <dbReference type="Proteomes" id="UP000235731"/>
    </source>
</evidence>
<evidence type="ECO:0000259" key="1">
    <source>
        <dbReference type="Pfam" id="PF03205"/>
    </source>
</evidence>
<dbReference type="AlphaFoldDB" id="A0A2N7PL81"/>
<gene>
    <name evidence="2" type="primary">mobB</name>
    <name evidence="2" type="ORF">C0197_00575</name>
</gene>
<sequence>MSLIIALCGYHNSGKTTLGTYLVKELRERGYKVAVIKSTKEEGNFTDKPGTDTFRYRESGAEVVGLLQRDLLTLYFTEFPKDEDFLSFLQNLFWDKDLILLEGFKSFPYLPKIWVLKDKEDKEEIRKKYPGIELFIRAEDIGISLEFLLSKLKEKEKTVSLYVNGKEIQLKPFIQKILKEILFGFLKGLKGIPERISHFEIKIKT</sequence>
<dbReference type="EMBL" id="PNIE01000010">
    <property type="protein sequence ID" value="PMP64383.1"/>
    <property type="molecule type" value="Genomic_DNA"/>
</dbReference>
<accession>A0A2N7PL81</accession>
<dbReference type="Proteomes" id="UP000235731">
    <property type="component" value="Unassembled WGS sequence"/>
</dbReference>